<name>A0ABS8JQY2_9BURK</name>
<dbReference type="EMBL" id="JAJITD010000003">
    <property type="protein sequence ID" value="MCC8392301.1"/>
    <property type="molecule type" value="Genomic_DNA"/>
</dbReference>
<feature type="signal peptide" evidence="1">
    <location>
        <begin position="1"/>
        <end position="26"/>
    </location>
</feature>
<evidence type="ECO:0008006" key="4">
    <source>
        <dbReference type="Google" id="ProtNLM"/>
    </source>
</evidence>
<dbReference type="InterPro" id="IPR016039">
    <property type="entry name" value="Thiolase-like"/>
</dbReference>
<reference evidence="2 3" key="1">
    <citation type="submission" date="2021-11" db="EMBL/GenBank/DDBJ databases">
        <authorList>
            <person name="Oh E.-T."/>
            <person name="Kim S.-B."/>
        </authorList>
    </citation>
    <scope>NUCLEOTIDE SEQUENCE [LARGE SCALE GENOMIC DNA]</scope>
    <source>
        <strain evidence="2 3">MMS20-SJTR3</strain>
    </source>
</reference>
<evidence type="ECO:0000313" key="3">
    <source>
        <dbReference type="Proteomes" id="UP001431019"/>
    </source>
</evidence>
<protein>
    <recommendedName>
        <fullName evidence="4">3-oxoacyl-[acyl-carrier-protein] synthase-1</fullName>
    </recommendedName>
</protein>
<dbReference type="Gene3D" id="3.40.47.10">
    <property type="match status" value="1"/>
</dbReference>
<dbReference type="SUPFAM" id="SSF53901">
    <property type="entry name" value="Thiolase-like"/>
    <property type="match status" value="2"/>
</dbReference>
<dbReference type="Proteomes" id="UP001431019">
    <property type="component" value="Unassembled WGS sequence"/>
</dbReference>
<evidence type="ECO:0000313" key="2">
    <source>
        <dbReference type="EMBL" id="MCC8392301.1"/>
    </source>
</evidence>
<dbReference type="RefSeq" id="WP_230508511.1">
    <property type="nucleotide sequence ID" value="NZ_JAJITD010000003.1"/>
</dbReference>
<sequence>MPAQPIAIKRAGLVTSVGLSAPAACAAIRAKISNPTETRFIDSGGEWVMAHQVPLEKPWRGRTKLAKMATMAIAECLDGIPREEWASIAVLLCVAERERPGRLEGLEDKLFLDIQQELDARFAPESAVIAHGRVSAAIALAQARKLIDENHMPQVLIAATDSLLTWPTLSVYEREDRLLTPRNSNGFMPGEAAGALLVREPRGEGELLCAGVGFGMEKAHIGSGEPLRAEGLTSAIKRALRDAGCQLHDLDYRITDLSGEQYYFKEAALALSRILRKRKEEFDIWHPAESIGEAGAAGGIAILAVADAACRKGYSAGVNILAHAANDAGQRVAAVLHFRGV</sequence>
<feature type="chain" id="PRO_5046938494" description="3-oxoacyl-[acyl-carrier-protein] synthase-1" evidence="1">
    <location>
        <begin position="27"/>
        <end position="341"/>
    </location>
</feature>
<organism evidence="2 3">
    <name type="scientific">Paraburkholderia sejongensis</name>
    <dbReference type="NCBI Taxonomy" id="2886946"/>
    <lineage>
        <taxon>Bacteria</taxon>
        <taxon>Pseudomonadati</taxon>
        <taxon>Pseudomonadota</taxon>
        <taxon>Betaproteobacteria</taxon>
        <taxon>Burkholderiales</taxon>
        <taxon>Burkholderiaceae</taxon>
        <taxon>Paraburkholderia</taxon>
    </lineage>
</organism>
<evidence type="ECO:0000256" key="1">
    <source>
        <dbReference type="SAM" id="SignalP"/>
    </source>
</evidence>
<keyword evidence="1" id="KW-0732">Signal</keyword>
<accession>A0ABS8JQY2</accession>
<comment type="caution">
    <text evidence="2">The sequence shown here is derived from an EMBL/GenBank/DDBJ whole genome shotgun (WGS) entry which is preliminary data.</text>
</comment>
<proteinExistence type="predicted"/>
<dbReference type="NCBIfam" id="NF004798">
    <property type="entry name" value="PRK06147.1"/>
    <property type="match status" value="1"/>
</dbReference>
<gene>
    <name evidence="2" type="ORF">LJ656_06835</name>
</gene>
<keyword evidence="3" id="KW-1185">Reference proteome</keyword>